<keyword evidence="2" id="KW-1185">Reference proteome</keyword>
<evidence type="ECO:0000313" key="2">
    <source>
        <dbReference type="Proteomes" id="UP000619534"/>
    </source>
</evidence>
<organism evidence="1 2">
    <name type="scientific">Thalassobacillus devorans</name>
    <dbReference type="NCBI Taxonomy" id="279813"/>
    <lineage>
        <taxon>Bacteria</taxon>
        <taxon>Bacillati</taxon>
        <taxon>Bacillota</taxon>
        <taxon>Bacilli</taxon>
        <taxon>Bacillales</taxon>
        <taxon>Bacillaceae</taxon>
        <taxon>Thalassobacillus</taxon>
    </lineage>
</organism>
<dbReference type="Proteomes" id="UP000619534">
    <property type="component" value="Unassembled WGS sequence"/>
</dbReference>
<accession>A0ABQ1NDL2</accession>
<evidence type="ECO:0000313" key="1">
    <source>
        <dbReference type="EMBL" id="GGC73426.1"/>
    </source>
</evidence>
<name>A0ABQ1NDL2_9BACI</name>
<protein>
    <submittedName>
        <fullName evidence="1">Uncharacterized protein</fullName>
    </submittedName>
</protein>
<dbReference type="EMBL" id="BMCJ01000001">
    <property type="protein sequence ID" value="GGC73426.1"/>
    <property type="molecule type" value="Genomic_DNA"/>
</dbReference>
<comment type="caution">
    <text evidence="1">The sequence shown here is derived from an EMBL/GenBank/DDBJ whole genome shotgun (WGS) entry which is preliminary data.</text>
</comment>
<reference evidence="2" key="1">
    <citation type="journal article" date="2019" name="Int. J. Syst. Evol. Microbiol.">
        <title>The Global Catalogue of Microorganisms (GCM) 10K type strain sequencing project: providing services to taxonomists for standard genome sequencing and annotation.</title>
        <authorList>
            <consortium name="The Broad Institute Genomics Platform"/>
            <consortium name="The Broad Institute Genome Sequencing Center for Infectious Disease"/>
            <person name="Wu L."/>
            <person name="Ma J."/>
        </authorList>
    </citation>
    <scope>NUCLEOTIDE SEQUENCE [LARGE SCALE GENOMIC DNA]</scope>
    <source>
        <strain evidence="2">CCM 7282</strain>
    </source>
</reference>
<gene>
    <name evidence="1" type="ORF">GCM10007216_00060</name>
</gene>
<proteinExistence type="predicted"/>
<sequence length="85" mass="10057">MPMSKTQEFPWRIHYLKVWKDKTPSISIKSHELSRSGQTIIGCFFCILRKFNHVKGLKYKKHLGFRRMDLATGYGFSCTMKEQDI</sequence>